<accession>A0A4Y3PN48</accession>
<dbReference type="EMBL" id="BJMH01000066">
    <property type="protein sequence ID" value="GEB35890.1"/>
    <property type="molecule type" value="Genomic_DNA"/>
</dbReference>
<proteinExistence type="predicted"/>
<keyword evidence="2" id="KW-1185">Reference proteome</keyword>
<name>A0A4Y3PN48_BREPA</name>
<comment type="caution">
    <text evidence="1">The sequence shown here is derived from an EMBL/GenBank/DDBJ whole genome shotgun (WGS) entry which is preliminary data.</text>
</comment>
<dbReference type="AlphaFoldDB" id="A0A4Y3PN48"/>
<sequence>MYQIKYQSGTFENKSSFIIGTTSFFDAMVLNEEDEVNYVVNRARQMIQSGGVVILEKPYQNEPPVIVAVIEDEESLNQWAAKTDDLQQWIKRNKKR</sequence>
<reference evidence="1 2" key="1">
    <citation type="submission" date="2019-06" db="EMBL/GenBank/DDBJ databases">
        <title>Whole genome shotgun sequence of Brevibacillus parabrevis NBRC 12334.</title>
        <authorList>
            <person name="Hosoyama A."/>
            <person name="Uohara A."/>
            <person name="Ohji S."/>
            <person name="Ichikawa N."/>
        </authorList>
    </citation>
    <scope>NUCLEOTIDE SEQUENCE [LARGE SCALE GENOMIC DNA]</scope>
    <source>
        <strain evidence="1 2">NBRC 12334</strain>
    </source>
</reference>
<protein>
    <submittedName>
        <fullName evidence="1">Uncharacterized protein</fullName>
    </submittedName>
</protein>
<evidence type="ECO:0000313" key="1">
    <source>
        <dbReference type="EMBL" id="GEB35890.1"/>
    </source>
</evidence>
<dbReference type="RefSeq" id="WP_122964557.1">
    <property type="nucleotide sequence ID" value="NZ_BJMH01000066.1"/>
</dbReference>
<dbReference type="Proteomes" id="UP000316882">
    <property type="component" value="Unassembled WGS sequence"/>
</dbReference>
<organism evidence="1 2">
    <name type="scientific">Brevibacillus parabrevis</name>
    <dbReference type="NCBI Taxonomy" id="54914"/>
    <lineage>
        <taxon>Bacteria</taxon>
        <taxon>Bacillati</taxon>
        <taxon>Bacillota</taxon>
        <taxon>Bacilli</taxon>
        <taxon>Bacillales</taxon>
        <taxon>Paenibacillaceae</taxon>
        <taxon>Brevibacillus</taxon>
    </lineage>
</organism>
<evidence type="ECO:0000313" key="2">
    <source>
        <dbReference type="Proteomes" id="UP000316882"/>
    </source>
</evidence>
<gene>
    <name evidence="1" type="ORF">BPA01_54700</name>
</gene>